<comment type="caution">
    <text evidence="3">The sequence shown here is derived from an EMBL/GenBank/DDBJ whole genome shotgun (WGS) entry which is preliminary data.</text>
</comment>
<organism evidence="3 4">
    <name type="scientific">Blastocystis sp. subtype 1 (strain ATCC 50177 / NandII)</name>
    <dbReference type="NCBI Taxonomy" id="478820"/>
    <lineage>
        <taxon>Eukaryota</taxon>
        <taxon>Sar</taxon>
        <taxon>Stramenopiles</taxon>
        <taxon>Bigyra</taxon>
        <taxon>Opalozoa</taxon>
        <taxon>Opalinata</taxon>
        <taxon>Blastocystidae</taxon>
        <taxon>Blastocystis</taxon>
    </lineage>
</organism>
<evidence type="ECO:0000313" key="4">
    <source>
        <dbReference type="Proteomes" id="UP000078348"/>
    </source>
</evidence>
<dbReference type="AlphaFoldDB" id="A0A196SPR0"/>
<accession>A0A196SPR0</accession>
<gene>
    <name evidence="3" type="ORF">AV274_0101</name>
</gene>
<evidence type="ECO:0000259" key="2">
    <source>
        <dbReference type="SMART" id="SM00737"/>
    </source>
</evidence>
<feature type="chain" id="PRO_5008274741" evidence="1">
    <location>
        <begin position="18"/>
        <end position="158"/>
    </location>
</feature>
<dbReference type="SMART" id="SM00737">
    <property type="entry name" value="ML"/>
    <property type="match status" value="1"/>
</dbReference>
<sequence length="158" mass="17181">MLCFLLPVLLLVSAVTALQAPQPITYRVCMHYCHSFPVAVLIVPNPVQVGITTWVNATGTLAKPVGQGATWKLSASFNRITVYWKHGSLCEDATLNLPFGTGHIFIHGLTCPQKVGAITIQEGAVFTKKPLSGTYGIHAEMYDENKNQILCLDISVPM</sequence>
<dbReference type="InterPro" id="IPR003172">
    <property type="entry name" value="ML_dom"/>
</dbReference>
<dbReference type="OrthoDB" id="6409159at2759"/>
<feature type="domain" description="MD-2-related lipid-recognition" evidence="2">
    <location>
        <begin position="26"/>
        <end position="156"/>
    </location>
</feature>
<keyword evidence="4" id="KW-1185">Reference proteome</keyword>
<proteinExistence type="predicted"/>
<name>A0A196SPR0_BLAHN</name>
<reference evidence="3 4" key="1">
    <citation type="submission" date="2016-05" db="EMBL/GenBank/DDBJ databases">
        <title>Nuclear genome of Blastocystis sp. subtype 1 NandII.</title>
        <authorList>
            <person name="Gentekaki E."/>
            <person name="Curtis B."/>
            <person name="Stairs C."/>
            <person name="Eme L."/>
            <person name="Herman E."/>
            <person name="Klimes V."/>
            <person name="Arias M.C."/>
            <person name="Elias M."/>
            <person name="Hilliou F."/>
            <person name="Klute M."/>
            <person name="Malik S.-B."/>
            <person name="Pightling A."/>
            <person name="Rachubinski R."/>
            <person name="Salas D."/>
            <person name="Schlacht A."/>
            <person name="Suga H."/>
            <person name="Archibald J."/>
            <person name="Ball S.G."/>
            <person name="Clark G."/>
            <person name="Dacks J."/>
            <person name="Van Der Giezen M."/>
            <person name="Tsaousis A."/>
            <person name="Roger A."/>
        </authorList>
    </citation>
    <scope>NUCLEOTIDE SEQUENCE [LARGE SCALE GENOMIC DNA]</scope>
    <source>
        <strain evidence="4">ATCC 50177 / NandII</strain>
    </source>
</reference>
<dbReference type="InterPro" id="IPR014756">
    <property type="entry name" value="Ig_E-set"/>
</dbReference>
<evidence type="ECO:0000313" key="3">
    <source>
        <dbReference type="EMBL" id="OAO18161.1"/>
    </source>
</evidence>
<dbReference type="Pfam" id="PF02221">
    <property type="entry name" value="E1_DerP2_DerF2"/>
    <property type="match status" value="1"/>
</dbReference>
<protein>
    <submittedName>
        <fullName evidence="3">Md2 lipid recognition domain containing protein</fullName>
    </submittedName>
</protein>
<dbReference type="Proteomes" id="UP000078348">
    <property type="component" value="Unassembled WGS sequence"/>
</dbReference>
<evidence type="ECO:0000256" key="1">
    <source>
        <dbReference type="SAM" id="SignalP"/>
    </source>
</evidence>
<dbReference type="EMBL" id="LXWW01000004">
    <property type="protein sequence ID" value="OAO18161.1"/>
    <property type="molecule type" value="Genomic_DNA"/>
</dbReference>
<keyword evidence="1" id="KW-0732">Signal</keyword>
<feature type="signal peptide" evidence="1">
    <location>
        <begin position="1"/>
        <end position="17"/>
    </location>
</feature>
<dbReference type="SUPFAM" id="SSF81296">
    <property type="entry name" value="E set domains"/>
    <property type="match status" value="1"/>
</dbReference>